<accession>A0A432X9E1</accession>
<dbReference type="Pfam" id="PF00111">
    <property type="entry name" value="Fer2"/>
    <property type="match status" value="1"/>
</dbReference>
<dbReference type="GO" id="GO:0005829">
    <property type="term" value="C:cytosol"/>
    <property type="evidence" value="ECO:0007669"/>
    <property type="project" value="TreeGrafter"/>
</dbReference>
<dbReference type="GO" id="GO:0009055">
    <property type="term" value="F:electron transfer activity"/>
    <property type="evidence" value="ECO:0007669"/>
    <property type="project" value="TreeGrafter"/>
</dbReference>
<dbReference type="Gene3D" id="3.10.20.30">
    <property type="match status" value="1"/>
</dbReference>
<evidence type="ECO:0000313" key="10">
    <source>
        <dbReference type="Proteomes" id="UP000286976"/>
    </source>
</evidence>
<gene>
    <name evidence="9" type="ORF">CWE15_01730</name>
</gene>
<dbReference type="InterPro" id="IPR036010">
    <property type="entry name" value="2Fe-2S_ferredoxin-like_sf"/>
</dbReference>
<keyword evidence="10" id="KW-1185">Reference proteome</keyword>
<dbReference type="PROSITE" id="PS51085">
    <property type="entry name" value="2FE2S_FER_2"/>
    <property type="match status" value="1"/>
</dbReference>
<dbReference type="PANTHER" id="PTHR23426">
    <property type="entry name" value="FERREDOXIN/ADRENODOXIN"/>
    <property type="match status" value="1"/>
</dbReference>
<protein>
    <submittedName>
        <fullName evidence="9">(2Fe-2S)-binding protein</fullName>
    </submittedName>
</protein>
<evidence type="ECO:0000256" key="3">
    <source>
        <dbReference type="ARBA" id="ARBA00022723"/>
    </source>
</evidence>
<dbReference type="PRINTS" id="PR00355">
    <property type="entry name" value="ADRENODOXIN"/>
</dbReference>
<organism evidence="9 10">
    <name type="scientific">Aliidiomarina taiwanensis</name>
    <dbReference type="NCBI Taxonomy" id="946228"/>
    <lineage>
        <taxon>Bacteria</taxon>
        <taxon>Pseudomonadati</taxon>
        <taxon>Pseudomonadota</taxon>
        <taxon>Gammaproteobacteria</taxon>
        <taxon>Alteromonadales</taxon>
        <taxon>Idiomarinaceae</taxon>
        <taxon>Aliidiomarina</taxon>
    </lineage>
</organism>
<keyword evidence="6" id="KW-0830">Ubiquinone</keyword>
<keyword evidence="2" id="KW-0001">2Fe-2S</keyword>
<keyword evidence="3" id="KW-0479">Metal-binding</keyword>
<evidence type="ECO:0000256" key="5">
    <source>
        <dbReference type="ARBA" id="ARBA00023014"/>
    </source>
</evidence>
<comment type="cofactor">
    <cofactor evidence="7">
        <name>[2Fe-2S] cluster</name>
        <dbReference type="ChEBI" id="CHEBI:190135"/>
    </cofactor>
</comment>
<dbReference type="SUPFAM" id="SSF54292">
    <property type="entry name" value="2Fe-2S ferredoxin-like"/>
    <property type="match status" value="1"/>
</dbReference>
<evidence type="ECO:0000259" key="8">
    <source>
        <dbReference type="PROSITE" id="PS51085"/>
    </source>
</evidence>
<evidence type="ECO:0000256" key="2">
    <source>
        <dbReference type="ARBA" id="ARBA00022714"/>
    </source>
</evidence>
<dbReference type="GO" id="GO:0046872">
    <property type="term" value="F:metal ion binding"/>
    <property type="evidence" value="ECO:0007669"/>
    <property type="project" value="UniProtKB-KW"/>
</dbReference>
<dbReference type="EMBL" id="PIPQ01000001">
    <property type="protein sequence ID" value="RUO43930.1"/>
    <property type="molecule type" value="Genomic_DNA"/>
</dbReference>
<evidence type="ECO:0000256" key="1">
    <source>
        <dbReference type="ARBA" id="ARBA00010914"/>
    </source>
</evidence>
<comment type="caution">
    <text evidence="9">The sequence shown here is derived from an EMBL/GenBank/DDBJ whole genome shotgun (WGS) entry which is preliminary data.</text>
</comment>
<feature type="domain" description="2Fe-2S ferredoxin-type" evidence="8">
    <location>
        <begin position="3"/>
        <end position="105"/>
    </location>
</feature>
<dbReference type="Proteomes" id="UP000286976">
    <property type="component" value="Unassembled WGS sequence"/>
</dbReference>
<evidence type="ECO:0000256" key="4">
    <source>
        <dbReference type="ARBA" id="ARBA00023004"/>
    </source>
</evidence>
<sequence length="106" mass="11532">MPKAVFIEANGGEYEVEVSVGQSLMEAATDNMIDGVVGECGGVSSCATCHVYVDEAWFDKLPPADDLEESMIDVARDPMDNSRLSCQIKMTEELDGIILRLPVSQF</sequence>
<dbReference type="InterPro" id="IPR012675">
    <property type="entry name" value="Beta-grasp_dom_sf"/>
</dbReference>
<reference evidence="9 10" key="1">
    <citation type="journal article" date="2011" name="Front. Microbiol.">
        <title>Genomic signatures of strain selection and enhancement in Bacillus atrophaeus var. globigii, a historical biowarfare simulant.</title>
        <authorList>
            <person name="Gibbons H.S."/>
            <person name="Broomall S.M."/>
            <person name="McNew L.A."/>
            <person name="Daligault H."/>
            <person name="Chapman C."/>
            <person name="Bruce D."/>
            <person name="Karavis M."/>
            <person name="Krepps M."/>
            <person name="McGregor P.A."/>
            <person name="Hong C."/>
            <person name="Park K.H."/>
            <person name="Akmal A."/>
            <person name="Feldman A."/>
            <person name="Lin J.S."/>
            <person name="Chang W.E."/>
            <person name="Higgs B.W."/>
            <person name="Demirev P."/>
            <person name="Lindquist J."/>
            <person name="Liem A."/>
            <person name="Fochler E."/>
            <person name="Read T.D."/>
            <person name="Tapia R."/>
            <person name="Johnson S."/>
            <person name="Bishop-Lilly K.A."/>
            <person name="Detter C."/>
            <person name="Han C."/>
            <person name="Sozhamannan S."/>
            <person name="Rosenzweig C.N."/>
            <person name="Skowronski E.W."/>
        </authorList>
    </citation>
    <scope>NUCLEOTIDE SEQUENCE [LARGE SCALE GENOMIC DNA]</scope>
    <source>
        <strain evidence="9 10">AIT1</strain>
    </source>
</reference>
<keyword evidence="4" id="KW-0408">Iron</keyword>
<evidence type="ECO:0000313" key="9">
    <source>
        <dbReference type="EMBL" id="RUO43930.1"/>
    </source>
</evidence>
<evidence type="ECO:0000256" key="6">
    <source>
        <dbReference type="ARBA" id="ARBA00023075"/>
    </source>
</evidence>
<comment type="similarity">
    <text evidence="1">Belongs to the adrenodoxin/putidaredoxin family.</text>
</comment>
<evidence type="ECO:0000256" key="7">
    <source>
        <dbReference type="ARBA" id="ARBA00034078"/>
    </source>
</evidence>
<proteinExistence type="inferred from homology"/>
<dbReference type="GO" id="GO:0051537">
    <property type="term" value="F:2 iron, 2 sulfur cluster binding"/>
    <property type="evidence" value="ECO:0007669"/>
    <property type="project" value="UniProtKB-KW"/>
</dbReference>
<keyword evidence="5" id="KW-0411">Iron-sulfur</keyword>
<dbReference type="InterPro" id="IPR001055">
    <property type="entry name" value="Adrenodoxin-like"/>
</dbReference>
<dbReference type="CDD" id="cd00207">
    <property type="entry name" value="fer2"/>
    <property type="match status" value="1"/>
</dbReference>
<dbReference type="RefSeq" id="WP_126756324.1">
    <property type="nucleotide sequence ID" value="NZ_PIPQ01000001.1"/>
</dbReference>
<name>A0A432X9E1_9GAMM</name>
<dbReference type="GO" id="GO:0140647">
    <property type="term" value="P:P450-containing electron transport chain"/>
    <property type="evidence" value="ECO:0007669"/>
    <property type="project" value="InterPro"/>
</dbReference>
<dbReference type="AlphaFoldDB" id="A0A432X9E1"/>
<dbReference type="PANTHER" id="PTHR23426:SF65">
    <property type="entry name" value="FERREDOXIN-2, MITOCHONDRIAL"/>
    <property type="match status" value="1"/>
</dbReference>
<dbReference type="OrthoDB" id="9799640at2"/>
<dbReference type="InterPro" id="IPR001041">
    <property type="entry name" value="2Fe-2S_ferredoxin-type"/>
</dbReference>